<dbReference type="PANTHER" id="PTHR48258:SF9">
    <property type="entry name" value="OS01G0348150 PROTEIN"/>
    <property type="match status" value="1"/>
</dbReference>
<dbReference type="OrthoDB" id="1933679at2759"/>
<dbReference type="Proteomes" id="UP000321947">
    <property type="component" value="Unassembled WGS sequence"/>
</dbReference>
<dbReference type="PANTHER" id="PTHR48258">
    <property type="entry name" value="DUF4218 DOMAIN-CONTAINING PROTEIN-RELATED"/>
    <property type="match status" value="1"/>
</dbReference>
<dbReference type="EMBL" id="SSTE01021454">
    <property type="protein sequence ID" value="KAA0032510.1"/>
    <property type="molecule type" value="Genomic_DNA"/>
</dbReference>
<dbReference type="InterPro" id="IPR025312">
    <property type="entry name" value="DUF4216"/>
</dbReference>
<proteinExistence type="predicted"/>
<reference evidence="4 5" key="1">
    <citation type="submission" date="2019-08" db="EMBL/GenBank/DDBJ databases">
        <title>Draft genome sequences of two oriental melons (Cucumis melo L. var makuwa).</title>
        <authorList>
            <person name="Kwon S.-Y."/>
        </authorList>
    </citation>
    <scope>NUCLEOTIDE SEQUENCE [LARGE SCALE GENOMIC DNA]</scope>
    <source>
        <strain evidence="5">cv. Chang Bougi</strain>
        <strain evidence="4">cv. SW 3</strain>
        <tissue evidence="2">Leaf</tissue>
    </source>
</reference>
<organism evidence="2 4">
    <name type="scientific">Cucumis melo var. makuwa</name>
    <name type="common">Oriental melon</name>
    <dbReference type="NCBI Taxonomy" id="1194695"/>
    <lineage>
        <taxon>Eukaryota</taxon>
        <taxon>Viridiplantae</taxon>
        <taxon>Streptophyta</taxon>
        <taxon>Embryophyta</taxon>
        <taxon>Tracheophyta</taxon>
        <taxon>Spermatophyta</taxon>
        <taxon>Magnoliopsida</taxon>
        <taxon>eudicotyledons</taxon>
        <taxon>Gunneridae</taxon>
        <taxon>Pentapetalae</taxon>
        <taxon>rosids</taxon>
        <taxon>fabids</taxon>
        <taxon>Cucurbitales</taxon>
        <taxon>Cucurbitaceae</taxon>
        <taxon>Benincaseae</taxon>
        <taxon>Cucumis</taxon>
    </lineage>
</organism>
<name>A0A5A7SNW8_CUCMM</name>
<dbReference type="AlphaFoldDB" id="A0A5A7SNW8"/>
<dbReference type="EMBL" id="SSTD01018108">
    <property type="protein sequence ID" value="TYJ98358.1"/>
    <property type="molecule type" value="Genomic_DNA"/>
</dbReference>
<sequence length="114" mass="13506">MSFYRVIQEIWKLKYSTFNVPMFKCDWDQNSGGVRINELGYVLVDLNRVGHKSNSFIQESQAKQVFYVEDLSDARWSVILTPPQRDFEDRYNDDELGDTILQCQGIPLRWSEYN</sequence>
<evidence type="ECO:0000313" key="2">
    <source>
        <dbReference type="EMBL" id="KAA0032510.1"/>
    </source>
</evidence>
<comment type="caution">
    <text evidence="2">The sequence shown here is derived from an EMBL/GenBank/DDBJ whole genome shotgun (WGS) entry which is preliminary data.</text>
</comment>
<evidence type="ECO:0000313" key="3">
    <source>
        <dbReference type="EMBL" id="TYJ98358.1"/>
    </source>
</evidence>
<evidence type="ECO:0000313" key="4">
    <source>
        <dbReference type="Proteomes" id="UP000321393"/>
    </source>
</evidence>
<gene>
    <name evidence="3" type="ORF">E5676_scaffold232G00920</name>
    <name evidence="2" type="ORF">E6C27_scaffold465G00180</name>
</gene>
<dbReference type="Pfam" id="PF13952">
    <property type="entry name" value="DUF4216"/>
    <property type="match status" value="1"/>
</dbReference>
<accession>A0A5A7SNW8</accession>
<feature type="domain" description="DUF4216" evidence="1">
    <location>
        <begin position="11"/>
        <end position="79"/>
    </location>
</feature>
<protein>
    <submittedName>
        <fullName evidence="2">Transposase</fullName>
    </submittedName>
</protein>
<evidence type="ECO:0000259" key="1">
    <source>
        <dbReference type="Pfam" id="PF13952"/>
    </source>
</evidence>
<dbReference type="Proteomes" id="UP000321393">
    <property type="component" value="Unassembled WGS sequence"/>
</dbReference>
<evidence type="ECO:0000313" key="5">
    <source>
        <dbReference type="Proteomes" id="UP000321947"/>
    </source>
</evidence>